<evidence type="ECO:0000259" key="2">
    <source>
        <dbReference type="Pfam" id="PF02517"/>
    </source>
</evidence>
<dbReference type="PANTHER" id="PTHR36435">
    <property type="entry name" value="SLR1288 PROTEIN"/>
    <property type="match status" value="1"/>
</dbReference>
<keyword evidence="1" id="KW-0812">Transmembrane</keyword>
<dbReference type="GO" id="GO:0080120">
    <property type="term" value="P:CAAX-box protein maturation"/>
    <property type="evidence" value="ECO:0007669"/>
    <property type="project" value="UniProtKB-ARBA"/>
</dbReference>
<dbReference type="RefSeq" id="WP_171247542.1">
    <property type="nucleotide sequence ID" value="NZ_JABFAJ010000019.1"/>
</dbReference>
<protein>
    <submittedName>
        <fullName evidence="3">CPBP family intramembrane metalloprotease</fullName>
    </submittedName>
</protein>
<sequence>MSTVPSRTSARTRAGTVTLFLVGCLLWFVGAPIVVGVLTDLGPVVLVGLAAVQLAGAAGTAAWWLRRRGVGPAAVGIGAGRWRRDTLLALATVPPRLALELGVLVPLAGGVANEGVQEVLRLTSGGWSAVVGALVLGVVGGGLAEELWFRGVLVGAVPQVFADRRRARAVAVVVSVALFAVLHLPATVPDLVSILVAGATYTALFVGTGRLTAPVVAHSCWNATVIVALVVQHG</sequence>
<accession>A0A849K6H5</accession>
<dbReference type="PROSITE" id="PS51257">
    <property type="entry name" value="PROKAR_LIPOPROTEIN"/>
    <property type="match status" value="1"/>
</dbReference>
<comment type="caution">
    <text evidence="3">The sequence shown here is derived from an EMBL/GenBank/DDBJ whole genome shotgun (WGS) entry which is preliminary data.</text>
</comment>
<evidence type="ECO:0000256" key="1">
    <source>
        <dbReference type="SAM" id="Phobius"/>
    </source>
</evidence>
<dbReference type="GO" id="GO:0004175">
    <property type="term" value="F:endopeptidase activity"/>
    <property type="evidence" value="ECO:0007669"/>
    <property type="project" value="UniProtKB-ARBA"/>
</dbReference>
<feature type="transmembrane region" description="Helical" evidence="1">
    <location>
        <begin position="44"/>
        <end position="65"/>
    </location>
</feature>
<keyword evidence="3" id="KW-0378">Hydrolase</keyword>
<keyword evidence="4" id="KW-1185">Reference proteome</keyword>
<gene>
    <name evidence="3" type="ORF">HLI28_10870</name>
</gene>
<dbReference type="GO" id="GO:0006508">
    <property type="term" value="P:proteolysis"/>
    <property type="evidence" value="ECO:0007669"/>
    <property type="project" value="UniProtKB-KW"/>
</dbReference>
<dbReference type="InterPro" id="IPR003675">
    <property type="entry name" value="Rce1/LyrA-like_dom"/>
</dbReference>
<dbReference type="AlphaFoldDB" id="A0A849K6H5"/>
<feature type="domain" description="CAAX prenyl protease 2/Lysostaphin resistance protein A-like" evidence="2">
    <location>
        <begin position="130"/>
        <end position="223"/>
    </location>
</feature>
<proteinExistence type="predicted"/>
<dbReference type="Pfam" id="PF02517">
    <property type="entry name" value="Rce1-like"/>
    <property type="match status" value="1"/>
</dbReference>
<dbReference type="InterPro" id="IPR052710">
    <property type="entry name" value="CAAX_protease"/>
</dbReference>
<keyword evidence="3" id="KW-0645">Protease</keyword>
<name>A0A849K6H5_9MICO</name>
<dbReference type="EMBL" id="JABFAJ010000019">
    <property type="protein sequence ID" value="NNU28040.1"/>
    <property type="molecule type" value="Genomic_DNA"/>
</dbReference>
<keyword evidence="3" id="KW-0482">Metalloprotease</keyword>
<evidence type="ECO:0000313" key="4">
    <source>
        <dbReference type="Proteomes" id="UP000557204"/>
    </source>
</evidence>
<feature type="transmembrane region" description="Helical" evidence="1">
    <location>
        <begin position="17"/>
        <end position="38"/>
    </location>
</feature>
<evidence type="ECO:0000313" key="3">
    <source>
        <dbReference type="EMBL" id="NNU28040.1"/>
    </source>
</evidence>
<dbReference type="Proteomes" id="UP000557204">
    <property type="component" value="Unassembled WGS sequence"/>
</dbReference>
<keyword evidence="1" id="KW-0472">Membrane</keyword>
<reference evidence="3 4" key="1">
    <citation type="submission" date="2020-05" db="EMBL/GenBank/DDBJ databases">
        <title>Genome sequence of Isoptericola sp. JC619 isolated from Chilika lagoon, India.</title>
        <authorList>
            <person name="Kumar D."/>
            <person name="Appam K."/>
            <person name="Gandham S."/>
            <person name="Uppada J."/>
            <person name="Sasikala C."/>
            <person name="Venkata Ramana C."/>
        </authorList>
    </citation>
    <scope>NUCLEOTIDE SEQUENCE [LARGE SCALE GENOMIC DNA]</scope>
    <source>
        <strain evidence="3 4">JC619</strain>
    </source>
</reference>
<feature type="transmembrane region" description="Helical" evidence="1">
    <location>
        <begin position="169"/>
        <end position="186"/>
    </location>
</feature>
<keyword evidence="1" id="KW-1133">Transmembrane helix</keyword>
<dbReference type="GO" id="GO:0008237">
    <property type="term" value="F:metallopeptidase activity"/>
    <property type="evidence" value="ECO:0007669"/>
    <property type="project" value="UniProtKB-KW"/>
</dbReference>
<dbReference type="PANTHER" id="PTHR36435:SF1">
    <property type="entry name" value="CAAX AMINO TERMINAL PROTEASE FAMILY PROTEIN"/>
    <property type="match status" value="1"/>
</dbReference>
<organism evidence="3 4">
    <name type="scientific">Isoptericola sediminis</name>
    <dbReference type="NCBI Taxonomy" id="2733572"/>
    <lineage>
        <taxon>Bacteria</taxon>
        <taxon>Bacillati</taxon>
        <taxon>Actinomycetota</taxon>
        <taxon>Actinomycetes</taxon>
        <taxon>Micrococcales</taxon>
        <taxon>Promicromonosporaceae</taxon>
        <taxon>Isoptericola</taxon>
    </lineage>
</organism>
<feature type="transmembrane region" description="Helical" evidence="1">
    <location>
        <begin position="192"/>
        <end position="213"/>
    </location>
</feature>